<evidence type="ECO:0000259" key="3">
    <source>
        <dbReference type="PROSITE" id="PS51186"/>
    </source>
</evidence>
<dbReference type="PANTHER" id="PTHR43877:SF1">
    <property type="entry name" value="ACETYLTRANSFERASE"/>
    <property type="match status" value="1"/>
</dbReference>
<dbReference type="EMBL" id="BAABJI010000001">
    <property type="protein sequence ID" value="GAA4904159.1"/>
    <property type="molecule type" value="Genomic_DNA"/>
</dbReference>
<evidence type="ECO:0000256" key="2">
    <source>
        <dbReference type="ARBA" id="ARBA00023315"/>
    </source>
</evidence>
<dbReference type="RefSeq" id="WP_345329192.1">
    <property type="nucleotide sequence ID" value="NZ_BAABJI010000001.1"/>
</dbReference>
<reference evidence="5" key="1">
    <citation type="journal article" date="2019" name="Int. J. Syst. Evol. Microbiol.">
        <title>The Global Catalogue of Microorganisms (GCM) 10K type strain sequencing project: providing services to taxonomists for standard genome sequencing and annotation.</title>
        <authorList>
            <consortium name="The Broad Institute Genomics Platform"/>
            <consortium name="The Broad Institute Genome Sequencing Center for Infectious Disease"/>
            <person name="Wu L."/>
            <person name="Ma J."/>
        </authorList>
    </citation>
    <scope>NUCLEOTIDE SEQUENCE [LARGE SCALE GENOMIC DNA]</scope>
    <source>
        <strain evidence="5">JCM 18283</strain>
    </source>
</reference>
<dbReference type="PANTHER" id="PTHR43877">
    <property type="entry name" value="AMINOALKYLPHOSPHONATE N-ACETYLTRANSFERASE-RELATED-RELATED"/>
    <property type="match status" value="1"/>
</dbReference>
<dbReference type="SUPFAM" id="SSF55729">
    <property type="entry name" value="Acyl-CoA N-acyltransferases (Nat)"/>
    <property type="match status" value="1"/>
</dbReference>
<protein>
    <submittedName>
        <fullName evidence="4">GNAT family N-acetyltransferase</fullName>
    </submittedName>
</protein>
<name>A0ABP9FLQ3_9SPHI</name>
<sequence length="179" mass="19796">MPDRQPFSIKQLSADDLEKYITQLADLLHACVHAGASIGFVMPFSQTDAEDYWASRVLSAVQTNSIIVLAAIAGDELVGSVQLDIDTMPNQPHRAEVLKLLVQPGFRRQGIAKTLMLEIEKIAEEHTRSLLTLDTRTGDIAEPLYTSLGYKIAGVIPGYCLDTFEDRLDATTIMYKTLQ</sequence>
<keyword evidence="5" id="KW-1185">Reference proteome</keyword>
<evidence type="ECO:0000313" key="4">
    <source>
        <dbReference type="EMBL" id="GAA4904159.1"/>
    </source>
</evidence>
<dbReference type="CDD" id="cd04301">
    <property type="entry name" value="NAT_SF"/>
    <property type="match status" value="1"/>
</dbReference>
<evidence type="ECO:0000313" key="5">
    <source>
        <dbReference type="Proteomes" id="UP001501436"/>
    </source>
</evidence>
<dbReference type="InterPro" id="IPR000182">
    <property type="entry name" value="GNAT_dom"/>
</dbReference>
<dbReference type="InterPro" id="IPR050832">
    <property type="entry name" value="Bact_Acetyltransf"/>
</dbReference>
<organism evidence="4 5">
    <name type="scientific">Mucilaginibacter defluvii</name>
    <dbReference type="NCBI Taxonomy" id="1196019"/>
    <lineage>
        <taxon>Bacteria</taxon>
        <taxon>Pseudomonadati</taxon>
        <taxon>Bacteroidota</taxon>
        <taxon>Sphingobacteriia</taxon>
        <taxon>Sphingobacteriales</taxon>
        <taxon>Sphingobacteriaceae</taxon>
        <taxon>Mucilaginibacter</taxon>
    </lineage>
</organism>
<feature type="domain" description="N-acetyltransferase" evidence="3">
    <location>
        <begin position="7"/>
        <end position="179"/>
    </location>
</feature>
<comment type="caution">
    <text evidence="4">The sequence shown here is derived from an EMBL/GenBank/DDBJ whole genome shotgun (WGS) entry which is preliminary data.</text>
</comment>
<dbReference type="Gene3D" id="3.40.630.30">
    <property type="match status" value="1"/>
</dbReference>
<keyword evidence="2" id="KW-0012">Acyltransferase</keyword>
<dbReference type="Proteomes" id="UP001501436">
    <property type="component" value="Unassembled WGS sequence"/>
</dbReference>
<dbReference type="Pfam" id="PF00583">
    <property type="entry name" value="Acetyltransf_1"/>
    <property type="match status" value="1"/>
</dbReference>
<dbReference type="InterPro" id="IPR016181">
    <property type="entry name" value="Acyl_CoA_acyltransferase"/>
</dbReference>
<proteinExistence type="predicted"/>
<dbReference type="PROSITE" id="PS51186">
    <property type="entry name" value="GNAT"/>
    <property type="match status" value="1"/>
</dbReference>
<evidence type="ECO:0000256" key="1">
    <source>
        <dbReference type="ARBA" id="ARBA00022679"/>
    </source>
</evidence>
<keyword evidence="1" id="KW-0808">Transferase</keyword>
<accession>A0ABP9FLQ3</accession>
<gene>
    <name evidence="4" type="ORF">GCM10023313_03420</name>
</gene>